<sequence length="74" mass="8271">MSGEPNQLSNITHIADGGFRPFTLRHGHDNDCKDKEAKFNRSASKLHKEGIIHGDLHSKNIVIEIISHLSQTLD</sequence>
<gene>
    <name evidence="1" type="ORF">DERYTH_LOCUS1759</name>
</gene>
<proteinExistence type="predicted"/>
<evidence type="ECO:0000313" key="1">
    <source>
        <dbReference type="EMBL" id="CAG8477502.1"/>
    </source>
</evidence>
<organism evidence="1 2">
    <name type="scientific">Dentiscutata erythropus</name>
    <dbReference type="NCBI Taxonomy" id="1348616"/>
    <lineage>
        <taxon>Eukaryota</taxon>
        <taxon>Fungi</taxon>
        <taxon>Fungi incertae sedis</taxon>
        <taxon>Mucoromycota</taxon>
        <taxon>Glomeromycotina</taxon>
        <taxon>Glomeromycetes</taxon>
        <taxon>Diversisporales</taxon>
        <taxon>Gigasporaceae</taxon>
        <taxon>Dentiscutata</taxon>
    </lineage>
</organism>
<reference evidence="1" key="1">
    <citation type="submission" date="2021-06" db="EMBL/GenBank/DDBJ databases">
        <authorList>
            <person name="Kallberg Y."/>
            <person name="Tangrot J."/>
            <person name="Rosling A."/>
        </authorList>
    </citation>
    <scope>NUCLEOTIDE SEQUENCE</scope>
    <source>
        <strain evidence="1">MA453B</strain>
    </source>
</reference>
<protein>
    <submittedName>
        <fullName evidence="1">26845_t:CDS:1</fullName>
    </submittedName>
</protein>
<evidence type="ECO:0000313" key="2">
    <source>
        <dbReference type="Proteomes" id="UP000789405"/>
    </source>
</evidence>
<dbReference type="EMBL" id="CAJVPY010000514">
    <property type="protein sequence ID" value="CAG8477502.1"/>
    <property type="molecule type" value="Genomic_DNA"/>
</dbReference>
<accession>A0A9N8W520</accession>
<dbReference type="Proteomes" id="UP000789405">
    <property type="component" value="Unassembled WGS sequence"/>
</dbReference>
<name>A0A9N8W520_9GLOM</name>
<dbReference type="OrthoDB" id="5979581at2759"/>
<dbReference type="Gene3D" id="1.10.510.10">
    <property type="entry name" value="Transferase(Phosphotransferase) domain 1"/>
    <property type="match status" value="1"/>
</dbReference>
<comment type="caution">
    <text evidence="1">The sequence shown here is derived from an EMBL/GenBank/DDBJ whole genome shotgun (WGS) entry which is preliminary data.</text>
</comment>
<keyword evidence="2" id="KW-1185">Reference proteome</keyword>
<dbReference type="AlphaFoldDB" id="A0A9N8W520"/>